<feature type="transmembrane region" description="Helical" evidence="1">
    <location>
        <begin position="20"/>
        <end position="40"/>
    </location>
</feature>
<keyword evidence="1" id="KW-0472">Membrane</keyword>
<name>A0A6A4NP03_LUPAL</name>
<keyword evidence="3" id="KW-1185">Reference proteome</keyword>
<dbReference type="OrthoDB" id="196264at2759"/>
<gene>
    <name evidence="2" type="ORF">Lalb_Chr20g0116211</name>
</gene>
<comment type="caution">
    <text evidence="2">The sequence shown here is derived from an EMBL/GenBank/DDBJ whole genome shotgun (WGS) entry which is preliminary data.</text>
</comment>
<feature type="transmembrane region" description="Helical" evidence="1">
    <location>
        <begin position="52"/>
        <end position="72"/>
    </location>
</feature>
<proteinExistence type="predicted"/>
<dbReference type="Proteomes" id="UP000447434">
    <property type="component" value="Chromosome 20"/>
</dbReference>
<evidence type="ECO:0000313" key="3">
    <source>
        <dbReference type="Proteomes" id="UP000447434"/>
    </source>
</evidence>
<keyword evidence="1" id="KW-1133">Transmembrane helix</keyword>
<organism evidence="2 3">
    <name type="scientific">Lupinus albus</name>
    <name type="common">White lupine</name>
    <name type="synonym">Lupinus termis</name>
    <dbReference type="NCBI Taxonomy" id="3870"/>
    <lineage>
        <taxon>Eukaryota</taxon>
        <taxon>Viridiplantae</taxon>
        <taxon>Streptophyta</taxon>
        <taxon>Embryophyta</taxon>
        <taxon>Tracheophyta</taxon>
        <taxon>Spermatophyta</taxon>
        <taxon>Magnoliopsida</taxon>
        <taxon>eudicotyledons</taxon>
        <taxon>Gunneridae</taxon>
        <taxon>Pentapetalae</taxon>
        <taxon>rosids</taxon>
        <taxon>fabids</taxon>
        <taxon>Fabales</taxon>
        <taxon>Fabaceae</taxon>
        <taxon>Papilionoideae</taxon>
        <taxon>50 kb inversion clade</taxon>
        <taxon>genistoids sensu lato</taxon>
        <taxon>core genistoids</taxon>
        <taxon>Genisteae</taxon>
        <taxon>Lupinus</taxon>
    </lineage>
</organism>
<protein>
    <submittedName>
        <fullName evidence="2">Putative cation/H+ exchanger, CPA1 family</fullName>
    </submittedName>
</protein>
<dbReference type="EMBL" id="WOCE01000020">
    <property type="protein sequence ID" value="KAE9591222.1"/>
    <property type="molecule type" value="Genomic_DNA"/>
</dbReference>
<accession>A0A6A4NP03</accession>
<reference evidence="3" key="1">
    <citation type="journal article" date="2020" name="Nat. Commun.">
        <title>Genome sequence of the cluster root forming white lupin.</title>
        <authorList>
            <person name="Hufnagel B."/>
            <person name="Marques A."/>
            <person name="Soriano A."/>
            <person name="Marques L."/>
            <person name="Divol F."/>
            <person name="Doumas P."/>
            <person name="Sallet E."/>
            <person name="Mancinotti D."/>
            <person name="Carrere S."/>
            <person name="Marande W."/>
            <person name="Arribat S."/>
            <person name="Keller J."/>
            <person name="Huneau C."/>
            <person name="Blein T."/>
            <person name="Aime D."/>
            <person name="Laguerre M."/>
            <person name="Taylor J."/>
            <person name="Schubert V."/>
            <person name="Nelson M."/>
            <person name="Geu-Flores F."/>
            <person name="Crespi M."/>
            <person name="Gallardo-Guerrero K."/>
            <person name="Delaux P.-M."/>
            <person name="Salse J."/>
            <person name="Berges H."/>
            <person name="Guyot R."/>
            <person name="Gouzy J."/>
            <person name="Peret B."/>
        </authorList>
    </citation>
    <scope>NUCLEOTIDE SEQUENCE [LARGE SCALE GENOMIC DNA]</scope>
    <source>
        <strain evidence="3">cv. Amiga</strain>
    </source>
</reference>
<dbReference type="AlphaFoldDB" id="A0A6A4NP03"/>
<keyword evidence="1" id="KW-0812">Transmembrane</keyword>
<evidence type="ECO:0000256" key="1">
    <source>
        <dbReference type="SAM" id="Phobius"/>
    </source>
</evidence>
<evidence type="ECO:0000313" key="2">
    <source>
        <dbReference type="EMBL" id="KAE9591222.1"/>
    </source>
</evidence>
<sequence length="73" mass="8129">MIMVPLNLVAETVRNLAHDHAQVVPISLFVAVLCLCLVIGHLLEENRWVNESIVAIIVVSHNLSLFQSLLLFV</sequence>